<accession>A0A4U5N9P4</accession>
<protein>
    <submittedName>
        <fullName evidence="2">Uncharacterized protein</fullName>
    </submittedName>
</protein>
<keyword evidence="1" id="KW-1133">Transmembrane helix</keyword>
<dbReference type="EMBL" id="RCHU01001083">
    <property type="protein sequence ID" value="TKR78803.1"/>
    <property type="molecule type" value="Genomic_DNA"/>
</dbReference>
<evidence type="ECO:0000256" key="1">
    <source>
        <dbReference type="SAM" id="Phobius"/>
    </source>
</evidence>
<name>A0A4U5N9P4_POPAL</name>
<dbReference type="AlphaFoldDB" id="A0A4U5N9P4"/>
<evidence type="ECO:0000313" key="2">
    <source>
        <dbReference type="EMBL" id="TKR78803.1"/>
    </source>
</evidence>
<comment type="caution">
    <text evidence="2">The sequence shown here is derived from an EMBL/GenBank/DDBJ whole genome shotgun (WGS) entry which is preliminary data.</text>
</comment>
<reference evidence="2" key="1">
    <citation type="submission" date="2018-10" db="EMBL/GenBank/DDBJ databases">
        <title>Population genomic analysis revealed the cold adaptation of white poplar.</title>
        <authorList>
            <person name="Liu Y.-J."/>
        </authorList>
    </citation>
    <scope>NUCLEOTIDE SEQUENCE [LARGE SCALE GENOMIC DNA]</scope>
    <source>
        <strain evidence="2">PAL-ZL1</strain>
    </source>
</reference>
<organism evidence="2">
    <name type="scientific">Populus alba</name>
    <name type="common">White poplar</name>
    <dbReference type="NCBI Taxonomy" id="43335"/>
    <lineage>
        <taxon>Eukaryota</taxon>
        <taxon>Viridiplantae</taxon>
        <taxon>Streptophyta</taxon>
        <taxon>Embryophyta</taxon>
        <taxon>Tracheophyta</taxon>
        <taxon>Spermatophyta</taxon>
        <taxon>Magnoliopsida</taxon>
        <taxon>eudicotyledons</taxon>
        <taxon>Gunneridae</taxon>
        <taxon>Pentapetalae</taxon>
        <taxon>rosids</taxon>
        <taxon>fabids</taxon>
        <taxon>Malpighiales</taxon>
        <taxon>Salicaceae</taxon>
        <taxon>Saliceae</taxon>
        <taxon>Populus</taxon>
    </lineage>
</organism>
<keyword evidence="1" id="KW-0812">Transmembrane</keyword>
<keyword evidence="1" id="KW-0472">Membrane</keyword>
<feature type="transmembrane region" description="Helical" evidence="1">
    <location>
        <begin position="140"/>
        <end position="163"/>
    </location>
</feature>
<gene>
    <name evidence="2" type="ORF">D5086_0000277030</name>
</gene>
<sequence>MAIELEGIAPASGGEASPGELTARVFFTSYSHWAYKYNNHKDAPHESKLTPDQSIAYIIATYQRPHSSWCGDYKLESPLTCQSWPRTSQHYFCGIIAVLGTLFFMNSETMDSRDPQSSSPNDAISLVTTPTTLNYGRIRVLLIVSLLPFSCGIGDFCCALFSFSSPDMHPLVELVLML</sequence>
<proteinExistence type="predicted"/>